<evidence type="ECO:0000313" key="2">
    <source>
        <dbReference type="EMBL" id="MFC4386924.1"/>
    </source>
</evidence>
<dbReference type="RefSeq" id="WP_390196055.1">
    <property type="nucleotide sequence ID" value="NZ_JBHSDV010000001.1"/>
</dbReference>
<feature type="coiled-coil region" evidence="1">
    <location>
        <begin position="73"/>
        <end position="100"/>
    </location>
</feature>
<evidence type="ECO:0008006" key="4">
    <source>
        <dbReference type="Google" id="ProtNLM"/>
    </source>
</evidence>
<comment type="caution">
    <text evidence="2">The sequence shown here is derived from an EMBL/GenBank/DDBJ whole genome shotgun (WGS) entry which is preliminary data.</text>
</comment>
<sequence length="163" mass="19586">MGLFKRAKSIIKDNSRSKNDDTKDRNQLLRELKSKVDTLYTKRLRIDRQIVEQVTIIEKLKKYIDKTNDLKIAQTAKHQLEETERKYQQLQKDKEIIQQHIFEFDATYARLSEQIDQMNQLELEWKSNQTSQSEGLDYQEEKLRRELAELEALSELRKNTLDR</sequence>
<evidence type="ECO:0000313" key="3">
    <source>
        <dbReference type="Proteomes" id="UP001595880"/>
    </source>
</evidence>
<evidence type="ECO:0000256" key="1">
    <source>
        <dbReference type="SAM" id="Coils"/>
    </source>
</evidence>
<accession>A0ABV8VR45</accession>
<organism evidence="2 3">
    <name type="scientific">Gracilibacillus marinus</name>
    <dbReference type="NCBI Taxonomy" id="630535"/>
    <lineage>
        <taxon>Bacteria</taxon>
        <taxon>Bacillati</taxon>
        <taxon>Bacillota</taxon>
        <taxon>Bacilli</taxon>
        <taxon>Bacillales</taxon>
        <taxon>Bacillaceae</taxon>
        <taxon>Gracilibacillus</taxon>
    </lineage>
</organism>
<proteinExistence type="predicted"/>
<keyword evidence="1" id="KW-0175">Coiled coil</keyword>
<dbReference type="Proteomes" id="UP001595880">
    <property type="component" value="Unassembled WGS sequence"/>
</dbReference>
<feature type="coiled-coil region" evidence="1">
    <location>
        <begin position="133"/>
        <end position="163"/>
    </location>
</feature>
<gene>
    <name evidence="2" type="ORF">ACFOZ1_03775</name>
</gene>
<dbReference type="EMBL" id="JBHSDV010000001">
    <property type="protein sequence ID" value="MFC4386924.1"/>
    <property type="molecule type" value="Genomic_DNA"/>
</dbReference>
<keyword evidence="3" id="KW-1185">Reference proteome</keyword>
<reference evidence="3" key="1">
    <citation type="journal article" date="2019" name="Int. J. Syst. Evol. Microbiol.">
        <title>The Global Catalogue of Microorganisms (GCM) 10K type strain sequencing project: providing services to taxonomists for standard genome sequencing and annotation.</title>
        <authorList>
            <consortium name="The Broad Institute Genomics Platform"/>
            <consortium name="The Broad Institute Genome Sequencing Center for Infectious Disease"/>
            <person name="Wu L."/>
            <person name="Ma J."/>
        </authorList>
    </citation>
    <scope>NUCLEOTIDE SEQUENCE [LARGE SCALE GENOMIC DNA]</scope>
    <source>
        <strain evidence="3">KACC 14058</strain>
    </source>
</reference>
<name>A0ABV8VR45_9BACI</name>
<protein>
    <recommendedName>
        <fullName evidence="4">PspA/IM30 family protein</fullName>
    </recommendedName>
</protein>